<evidence type="ECO:0000259" key="2">
    <source>
        <dbReference type="Pfam" id="PF05193"/>
    </source>
</evidence>
<dbReference type="SUPFAM" id="SSF63411">
    <property type="entry name" value="LuxS/MPP-like metallohydrolase"/>
    <property type="match status" value="2"/>
</dbReference>
<reference evidence="3 4" key="1">
    <citation type="submission" date="2023-02" db="EMBL/GenBank/DDBJ databases">
        <title>LHISI_Scaffold_Assembly.</title>
        <authorList>
            <person name="Stuart O.P."/>
            <person name="Cleave R."/>
            <person name="Magrath M.J.L."/>
            <person name="Mikheyev A.S."/>
        </authorList>
    </citation>
    <scope>NUCLEOTIDE SEQUENCE [LARGE SCALE GENOMIC DNA]</scope>
    <source>
        <strain evidence="3">Daus_M_001</strain>
        <tissue evidence="3">Leg muscle</tissue>
    </source>
</reference>
<evidence type="ECO:0000313" key="3">
    <source>
        <dbReference type="EMBL" id="KAJ8895011.1"/>
    </source>
</evidence>
<dbReference type="EMBL" id="JARBHB010000001">
    <property type="protein sequence ID" value="KAJ8895011.1"/>
    <property type="molecule type" value="Genomic_DNA"/>
</dbReference>
<feature type="domain" description="Peptidase M16 N-terminal" evidence="1">
    <location>
        <begin position="36"/>
        <end position="180"/>
    </location>
</feature>
<gene>
    <name evidence="3" type="ORF">PR048_000320</name>
</gene>
<evidence type="ECO:0000259" key="1">
    <source>
        <dbReference type="Pfam" id="PF00675"/>
    </source>
</evidence>
<name>A0ABQ9IF76_9NEOP</name>
<dbReference type="InterPro" id="IPR050361">
    <property type="entry name" value="MPP/UQCRC_Complex"/>
</dbReference>
<organism evidence="3 4">
    <name type="scientific">Dryococelus australis</name>
    <dbReference type="NCBI Taxonomy" id="614101"/>
    <lineage>
        <taxon>Eukaryota</taxon>
        <taxon>Metazoa</taxon>
        <taxon>Ecdysozoa</taxon>
        <taxon>Arthropoda</taxon>
        <taxon>Hexapoda</taxon>
        <taxon>Insecta</taxon>
        <taxon>Pterygota</taxon>
        <taxon>Neoptera</taxon>
        <taxon>Polyneoptera</taxon>
        <taxon>Phasmatodea</taxon>
        <taxon>Verophasmatodea</taxon>
        <taxon>Anareolatae</taxon>
        <taxon>Phasmatidae</taxon>
        <taxon>Eurycanthinae</taxon>
        <taxon>Dryococelus</taxon>
    </lineage>
</organism>
<dbReference type="InterPro" id="IPR011765">
    <property type="entry name" value="Pept_M16_N"/>
</dbReference>
<accession>A0ABQ9IF76</accession>
<dbReference type="InterPro" id="IPR011249">
    <property type="entry name" value="Metalloenz_LuxS/M16"/>
</dbReference>
<keyword evidence="4" id="KW-1185">Reference proteome</keyword>
<proteinExistence type="predicted"/>
<dbReference type="PANTHER" id="PTHR11851">
    <property type="entry name" value="METALLOPROTEASE"/>
    <property type="match status" value="1"/>
</dbReference>
<protein>
    <submittedName>
        <fullName evidence="3">Uncharacterized protein</fullName>
    </submittedName>
</protein>
<feature type="domain" description="Peptidase M16 C-terminal" evidence="2">
    <location>
        <begin position="188"/>
        <end position="360"/>
    </location>
</feature>
<dbReference type="PANTHER" id="PTHR11851:SF226">
    <property type="entry name" value="CYTOCHROME B-C1 COMPLEX SUBUNIT 2, MITOCHONDRIAL"/>
    <property type="match status" value="1"/>
</dbReference>
<dbReference type="Pfam" id="PF00675">
    <property type="entry name" value="Peptidase_M16"/>
    <property type="match status" value="1"/>
</dbReference>
<dbReference type="InterPro" id="IPR007863">
    <property type="entry name" value="Peptidase_M16_C"/>
</dbReference>
<comment type="caution">
    <text evidence="3">The sequence shown here is derived from an EMBL/GenBank/DDBJ whole genome shotgun (WGS) entry which is preliminary data.</text>
</comment>
<dbReference type="Gene3D" id="3.30.830.10">
    <property type="entry name" value="Metalloenzyme, LuxS/M16 peptidase-like"/>
    <property type="match status" value="2"/>
</dbReference>
<evidence type="ECO:0000313" key="4">
    <source>
        <dbReference type="Proteomes" id="UP001159363"/>
    </source>
</evidence>
<dbReference type="Pfam" id="PF05193">
    <property type="entry name" value="Peptidase_M16_C"/>
    <property type="match status" value="1"/>
</dbReference>
<sequence length="420" mass="43673">MQRRSYAAQVAAARAPSSFSRSEVQVETTVLPNKLVVASVNTNTPVTKVSILFRGGCRNETAHNLGAAHMIRIAAGLTNKNSTYFGLTRNLQQIGASLTASSDREAVTYSVEGTRDKVDVALQYLADCATKHVFKPWELSDSLPRLRYELATIPVEVRTLDLLHKAAFRTGLGNTLFCPKPLIGKHSTETLQHYVNSHLTAGRAAVAGVGLSHGELVAYAQNLNLEGGAGPASPSKYWGGEIRKEKLSDIAHVAVAVEGASLANQKEALAFAVLRYALGAGPAAKWGSSISPLFKAVAGAAGSEPFAVSALNISYSDAGLFGFVATAPADIAGKVVEAAVKQLRAGSLAEADIARGKAQLKAELLYSLEDNSALLEDIALQALLLGAASGPAQLAAAVDAVSSADASAVGTASEPTCPLL</sequence>
<dbReference type="Proteomes" id="UP001159363">
    <property type="component" value="Chromosome 1"/>
</dbReference>